<dbReference type="InParanoid" id="A0A1S0U2N4"/>
<protein>
    <submittedName>
        <fullName evidence="1">Uncharacterized protein</fullName>
    </submittedName>
</protein>
<sequence>REFSLGVKAITRVCFSRQLTSSSDKCIALKIAQRNSSIPNRSAQDVAVIHTYLCTAKHAHTHTHTHTHTHIHIHTHTHTQTHTQTEAHDADDENNVRYCKRC</sequence>
<dbReference type="KEGG" id="loa:LOAG_04973"/>
<dbReference type="AlphaFoldDB" id="A0A1S0U2N4"/>
<reference evidence="1" key="1">
    <citation type="submission" date="2012-04" db="EMBL/GenBank/DDBJ databases">
        <title>The Genome Sequence of Loa loa.</title>
        <authorList>
            <consortium name="The Broad Institute Genome Sequencing Platform"/>
            <consortium name="Broad Institute Genome Sequencing Center for Infectious Disease"/>
            <person name="Nutman T.B."/>
            <person name="Fink D.L."/>
            <person name="Russ C."/>
            <person name="Young S."/>
            <person name="Zeng Q."/>
            <person name="Gargeya S."/>
            <person name="Alvarado L."/>
            <person name="Berlin A."/>
            <person name="Chapman S.B."/>
            <person name="Chen Z."/>
            <person name="Freedman E."/>
            <person name="Gellesch M."/>
            <person name="Goldberg J."/>
            <person name="Griggs A."/>
            <person name="Gujja S."/>
            <person name="Heilman E.R."/>
            <person name="Heiman D."/>
            <person name="Howarth C."/>
            <person name="Mehta T."/>
            <person name="Neiman D."/>
            <person name="Pearson M."/>
            <person name="Roberts A."/>
            <person name="Saif S."/>
            <person name="Shea T."/>
            <person name="Shenoy N."/>
            <person name="Sisk P."/>
            <person name="Stolte C."/>
            <person name="Sykes S."/>
            <person name="White J."/>
            <person name="Yandava C."/>
            <person name="Haas B."/>
            <person name="Henn M.R."/>
            <person name="Nusbaum C."/>
            <person name="Birren B."/>
        </authorList>
    </citation>
    <scope>NUCLEOTIDE SEQUENCE [LARGE SCALE GENOMIC DNA]</scope>
</reference>
<dbReference type="CTD" id="9942381"/>
<feature type="non-terminal residue" evidence="1">
    <location>
        <position position="1"/>
    </location>
</feature>
<dbReference type="EMBL" id="JH712102">
    <property type="protein sequence ID" value="EFO23508.1"/>
    <property type="molecule type" value="Genomic_DNA"/>
</dbReference>
<name>A0A1S0U2N4_LOALO</name>
<dbReference type="RefSeq" id="XP_003140558.1">
    <property type="nucleotide sequence ID" value="XM_003140510.1"/>
</dbReference>
<evidence type="ECO:0000313" key="1">
    <source>
        <dbReference type="EMBL" id="EFO23508.1"/>
    </source>
</evidence>
<organism evidence="1">
    <name type="scientific">Loa loa</name>
    <name type="common">Eye worm</name>
    <name type="synonym">Filaria loa</name>
    <dbReference type="NCBI Taxonomy" id="7209"/>
    <lineage>
        <taxon>Eukaryota</taxon>
        <taxon>Metazoa</taxon>
        <taxon>Ecdysozoa</taxon>
        <taxon>Nematoda</taxon>
        <taxon>Chromadorea</taxon>
        <taxon>Rhabditida</taxon>
        <taxon>Spirurina</taxon>
        <taxon>Spiruromorpha</taxon>
        <taxon>Filarioidea</taxon>
        <taxon>Onchocercidae</taxon>
        <taxon>Loa</taxon>
    </lineage>
</organism>
<proteinExistence type="predicted"/>
<accession>A0A1S0U2N4</accession>
<gene>
    <name evidence="1" type="ORF">LOAG_04973</name>
</gene>
<dbReference type="GeneID" id="9942381"/>